<evidence type="ECO:0000313" key="9">
    <source>
        <dbReference type="EMBL" id="MDK3017310.1"/>
    </source>
</evidence>
<dbReference type="InterPro" id="IPR050388">
    <property type="entry name" value="ABC_Ni/Peptide_Import"/>
</dbReference>
<reference evidence="9 10" key="1">
    <citation type="submission" date="2023-05" db="EMBL/GenBank/DDBJ databases">
        <title>Pseudodonghicola sp. nov.</title>
        <authorList>
            <person name="Huang J."/>
        </authorList>
    </citation>
    <scope>NUCLEOTIDE SEQUENCE [LARGE SCALE GENOMIC DNA]</scope>
    <source>
        <strain evidence="9 10">IC7</strain>
    </source>
</reference>
<comment type="caution">
    <text evidence="9">The sequence shown here is derived from an EMBL/GenBank/DDBJ whole genome shotgun (WGS) entry which is preliminary data.</text>
</comment>
<evidence type="ECO:0000259" key="8">
    <source>
        <dbReference type="PROSITE" id="PS50893"/>
    </source>
</evidence>
<keyword evidence="6 9" id="KW-0067">ATP-binding</keyword>
<feature type="domain" description="ABC transporter" evidence="8">
    <location>
        <begin position="11"/>
        <end position="259"/>
    </location>
</feature>
<sequence>MTSTTPPLLSVRDLTVDFRTRHGTVHVLENVSFDLAPGEIIGIVGESGSGKSVTAFAIMGILDKAARILSGDIRFENRDVMAMSPRARDLWRGKEASIIFQNPRTALNPIRPVGDQIADVIARHTPAAPAEVKARVLQAMRQVRIPDPEKRMSAYPFELSGGLCQRIGIAAALACEPRLLIADEPTTGLDVTTQAVIMDLIRDVARAGNLGTVLITHDLALASEYCDRIVVMHAGHVVETAPVAELFARPRHPYTTGLLGSVPSLVESVHDLRAIPGSLPDLRRSDLPPCRFADRCPRHQPGCEAPGLRPEPAGPNHLVACRYPL</sequence>
<dbReference type="PANTHER" id="PTHR43297:SF2">
    <property type="entry name" value="DIPEPTIDE TRANSPORT ATP-BINDING PROTEIN DPPD"/>
    <property type="match status" value="1"/>
</dbReference>
<dbReference type="InterPro" id="IPR003593">
    <property type="entry name" value="AAA+_ATPase"/>
</dbReference>
<dbReference type="GO" id="GO:0005524">
    <property type="term" value="F:ATP binding"/>
    <property type="evidence" value="ECO:0007669"/>
    <property type="project" value="UniProtKB-KW"/>
</dbReference>
<dbReference type="Gene3D" id="3.40.50.300">
    <property type="entry name" value="P-loop containing nucleotide triphosphate hydrolases"/>
    <property type="match status" value="1"/>
</dbReference>
<dbReference type="RefSeq" id="WP_284480130.1">
    <property type="nucleotide sequence ID" value="NZ_JASNJD010000004.1"/>
</dbReference>
<name>A0ABT7EY89_9RHOB</name>
<evidence type="ECO:0000256" key="1">
    <source>
        <dbReference type="ARBA" id="ARBA00004417"/>
    </source>
</evidence>
<evidence type="ECO:0000256" key="3">
    <source>
        <dbReference type="ARBA" id="ARBA00022448"/>
    </source>
</evidence>
<evidence type="ECO:0000256" key="6">
    <source>
        <dbReference type="ARBA" id="ARBA00022840"/>
    </source>
</evidence>
<comment type="subcellular location">
    <subcellularLocation>
        <location evidence="1">Cell inner membrane</location>
        <topology evidence="1">Peripheral membrane protein</topology>
    </subcellularLocation>
</comment>
<dbReference type="Pfam" id="PF08352">
    <property type="entry name" value="oligo_HPY"/>
    <property type="match status" value="1"/>
</dbReference>
<proteinExistence type="inferred from homology"/>
<gene>
    <name evidence="9" type="ORF">QO033_06450</name>
</gene>
<protein>
    <submittedName>
        <fullName evidence="9">ABC transporter ATP-binding protein</fullName>
    </submittedName>
</protein>
<evidence type="ECO:0000256" key="7">
    <source>
        <dbReference type="ARBA" id="ARBA00023136"/>
    </source>
</evidence>
<accession>A0ABT7EY89</accession>
<dbReference type="InterPro" id="IPR003439">
    <property type="entry name" value="ABC_transporter-like_ATP-bd"/>
</dbReference>
<evidence type="ECO:0000256" key="5">
    <source>
        <dbReference type="ARBA" id="ARBA00022741"/>
    </source>
</evidence>
<dbReference type="PROSITE" id="PS50893">
    <property type="entry name" value="ABC_TRANSPORTER_2"/>
    <property type="match status" value="1"/>
</dbReference>
<evidence type="ECO:0000313" key="10">
    <source>
        <dbReference type="Proteomes" id="UP001243757"/>
    </source>
</evidence>
<dbReference type="CDD" id="cd03257">
    <property type="entry name" value="ABC_NikE_OppD_transporters"/>
    <property type="match status" value="1"/>
</dbReference>
<dbReference type="InterPro" id="IPR027417">
    <property type="entry name" value="P-loop_NTPase"/>
</dbReference>
<dbReference type="NCBIfam" id="TIGR01727">
    <property type="entry name" value="oligo_HPY"/>
    <property type="match status" value="1"/>
</dbReference>
<keyword evidence="7" id="KW-0472">Membrane</keyword>
<dbReference type="InterPro" id="IPR013563">
    <property type="entry name" value="Oligopep_ABC_C"/>
</dbReference>
<comment type="similarity">
    <text evidence="2">Belongs to the ABC transporter superfamily.</text>
</comment>
<dbReference type="Pfam" id="PF00005">
    <property type="entry name" value="ABC_tran"/>
    <property type="match status" value="1"/>
</dbReference>
<organism evidence="9 10">
    <name type="scientific">Pseudodonghicola flavimaris</name>
    <dbReference type="NCBI Taxonomy" id="3050036"/>
    <lineage>
        <taxon>Bacteria</taxon>
        <taxon>Pseudomonadati</taxon>
        <taxon>Pseudomonadota</taxon>
        <taxon>Alphaproteobacteria</taxon>
        <taxon>Rhodobacterales</taxon>
        <taxon>Paracoccaceae</taxon>
        <taxon>Pseudodonghicola</taxon>
    </lineage>
</organism>
<keyword evidence="4" id="KW-1003">Cell membrane</keyword>
<keyword evidence="10" id="KW-1185">Reference proteome</keyword>
<evidence type="ECO:0000256" key="2">
    <source>
        <dbReference type="ARBA" id="ARBA00005417"/>
    </source>
</evidence>
<dbReference type="EMBL" id="JASNJD010000004">
    <property type="protein sequence ID" value="MDK3017310.1"/>
    <property type="molecule type" value="Genomic_DNA"/>
</dbReference>
<keyword evidence="3" id="KW-0813">Transport</keyword>
<dbReference type="SUPFAM" id="SSF52540">
    <property type="entry name" value="P-loop containing nucleoside triphosphate hydrolases"/>
    <property type="match status" value="1"/>
</dbReference>
<keyword evidence="5" id="KW-0547">Nucleotide-binding</keyword>
<dbReference type="Proteomes" id="UP001243757">
    <property type="component" value="Unassembled WGS sequence"/>
</dbReference>
<dbReference type="PANTHER" id="PTHR43297">
    <property type="entry name" value="OLIGOPEPTIDE TRANSPORT ATP-BINDING PROTEIN APPD"/>
    <property type="match status" value="1"/>
</dbReference>
<evidence type="ECO:0000256" key="4">
    <source>
        <dbReference type="ARBA" id="ARBA00022475"/>
    </source>
</evidence>
<dbReference type="SMART" id="SM00382">
    <property type="entry name" value="AAA"/>
    <property type="match status" value="1"/>
</dbReference>